<gene>
    <name evidence="2" type="ORF">MBELCI_0395</name>
</gene>
<comment type="caution">
    <text evidence="2">The sequence shown here is derived from an EMBL/GenBank/DDBJ whole genome shotgun (WGS) entry which is preliminary data.</text>
</comment>
<protein>
    <submittedName>
        <fullName evidence="2">Uncharacterized protein</fullName>
    </submittedName>
</protein>
<evidence type="ECO:0000313" key="2">
    <source>
        <dbReference type="EMBL" id="GAD54343.1"/>
    </source>
</evidence>
<keyword evidence="3" id="KW-1185">Reference proteome</keyword>
<name>U3AHT8_9RHOB</name>
<feature type="region of interest" description="Disordered" evidence="1">
    <location>
        <begin position="1"/>
        <end position="21"/>
    </location>
</feature>
<proteinExistence type="predicted"/>
<reference evidence="2" key="1">
    <citation type="journal article" date="2013" name="Genome Announc.">
        <title>Draft Genome Sequence of Loktanella cinnabarina LL-001T, Isolated from Deep-Sea Floor Sediment.</title>
        <authorList>
            <person name="Nishi S."/>
            <person name="Tsubouchi T."/>
            <person name="Takaki Y."/>
            <person name="Koyanagi R."/>
            <person name="Satoh N."/>
            <person name="Maruyama T."/>
            <person name="Hatada Y."/>
        </authorList>
    </citation>
    <scope>NUCLEOTIDE SEQUENCE [LARGE SCALE GENOMIC DNA]</scope>
    <source>
        <strain evidence="2">LL-001</strain>
    </source>
</reference>
<dbReference type="Proteomes" id="UP000016566">
    <property type="component" value="Unassembled WGS sequence"/>
</dbReference>
<organism evidence="2 3">
    <name type="scientific">Limimaricola cinnabarinus LL-001</name>
    <dbReference type="NCBI Taxonomy" id="1337093"/>
    <lineage>
        <taxon>Bacteria</taxon>
        <taxon>Pseudomonadati</taxon>
        <taxon>Pseudomonadota</taxon>
        <taxon>Alphaproteobacteria</taxon>
        <taxon>Rhodobacterales</taxon>
        <taxon>Paracoccaceae</taxon>
        <taxon>Limimaricola</taxon>
    </lineage>
</organism>
<evidence type="ECO:0000256" key="1">
    <source>
        <dbReference type="SAM" id="MobiDB-lite"/>
    </source>
</evidence>
<sequence length="58" mass="6174">MLLRPGRGRRDPLGERAAAGGEVLQGPAKGAGYPAGDGTAAFWRRYKAFAERAEAICR</sequence>
<dbReference type="EMBL" id="BATB01000003">
    <property type="protein sequence ID" value="GAD54343.1"/>
    <property type="molecule type" value="Genomic_DNA"/>
</dbReference>
<dbReference type="AlphaFoldDB" id="U3AHT8"/>
<accession>U3AHT8</accession>
<evidence type="ECO:0000313" key="3">
    <source>
        <dbReference type="Proteomes" id="UP000016566"/>
    </source>
</evidence>
<dbReference type="STRING" id="1337093.MBELCI_0395"/>